<dbReference type="Pfam" id="PF02585">
    <property type="entry name" value="PIG-L"/>
    <property type="match status" value="1"/>
</dbReference>
<dbReference type="SUPFAM" id="SSF102588">
    <property type="entry name" value="LmbE-like"/>
    <property type="match status" value="1"/>
</dbReference>
<dbReference type="GO" id="GO:0016137">
    <property type="term" value="P:glycoside metabolic process"/>
    <property type="evidence" value="ECO:0007669"/>
    <property type="project" value="UniProtKB-ARBA"/>
</dbReference>
<keyword evidence="7" id="KW-1185">Reference proteome</keyword>
<dbReference type="AlphaFoldDB" id="A0AA46TKG4"/>
<dbReference type="EMBL" id="CP094970">
    <property type="protein sequence ID" value="UYM06755.1"/>
    <property type="molecule type" value="Genomic_DNA"/>
</dbReference>
<keyword evidence="1" id="KW-0862">Zinc</keyword>
<dbReference type="PANTHER" id="PTHR12993:SF11">
    <property type="entry name" value="N-ACETYLGLUCOSAMINYL-PHOSPHATIDYLINOSITOL DE-N-ACETYLASE"/>
    <property type="match status" value="1"/>
</dbReference>
<organism evidence="6 7">
    <name type="scientific">Solicola gregarius</name>
    <dbReference type="NCBI Taxonomy" id="2908642"/>
    <lineage>
        <taxon>Bacteria</taxon>
        <taxon>Bacillati</taxon>
        <taxon>Actinomycetota</taxon>
        <taxon>Actinomycetes</taxon>
        <taxon>Propionibacteriales</taxon>
        <taxon>Nocardioidaceae</taxon>
        <taxon>Solicola</taxon>
    </lineage>
</organism>
<dbReference type="InterPro" id="IPR018905">
    <property type="entry name" value="A-galactase_NEW3"/>
</dbReference>
<dbReference type="Proteomes" id="UP001164390">
    <property type="component" value="Chromosome"/>
</dbReference>
<sequence length="903" mass="95325">MRLRGKATAVVGALLVAGTLAAPPATADSQRHVAPPDNPGDLDVLFVGAHPDDESGRLSMFGEWRERFGVKTGVVTVTRGEGGGNAVGPEEGPALGLIREAEERRAVGHSGVTDVYNLDKVDFYYSVSEPLHRETWGHNDSLGKVVRVIRETTPDIIMTMDTAPSPGNHGGHQEASLLAAEAYYAAGDPSRFPGQIRKEGLEPYAPKKLFSSGARGTGSSPGANCATTLQPDNPADDIYGVWSGRRSATQDKTYAQIERESQREYASQGWAGFPDVDPDPAKLGCDFMYQVDSRVPFVRGDLTAEAASSATMLEGAVLQEHGGLPLGTQLDMSTEQFEVTPGGSSDVRISLTAPAKTALKNAAANVRLPDGWKAKKKVTFGDLKKGQTKQRTVTVTAAADAATNERALVSANVSVKGGQRGYTNQQFEVAPAVTGTQDLLPRVETFHEWADTTGVPQLKGTVKPVQTLPSGGSRTIGVDLHNSSDGAQSGEVSIDLPDGFEADAASKSYSDLAAGESTTVEFEVTNTDDSLPTSNEGGEAGDYAYSIETTSDAGTSTTEPALELVPATTIEESSAAPEVDGEIGSDEYTAEIDLSRVWEGDACESADDCSATGYVTRNGDDLYYAVDVMDDELGTVLAQSDCKRHWRTDSLEVAIDPDGRSENTSSTFKQLVLPTTEEGGPCTARDADNQQGPIDNPDIEVASKLKEPFTGYVIEGKIPASALPSTVDPEHLGLNMFIYDSDTQDKTGQTRIGWSTWGGVQGDPYRWGIANLPDWTPPEVETQDPVIPLDALESLDSPQSIAQAARTGVALSGGPQARKATSATLVNAKRSGKAVVARVKVRGAGKAHLFAVDADGQAVASVRKALKPGVRTVRIPKAKGAVRVVLGYDAKAGGTTSTAVKVR</sequence>
<dbReference type="KEGG" id="sgrg:L0C25_06695"/>
<dbReference type="InterPro" id="IPR024078">
    <property type="entry name" value="LmbE-like_dom_sf"/>
</dbReference>
<name>A0AA46TKG4_9ACTN</name>
<feature type="chain" id="PRO_5041246610" evidence="3">
    <location>
        <begin position="28"/>
        <end position="903"/>
    </location>
</feature>
<dbReference type="GO" id="GO:0016052">
    <property type="term" value="P:carbohydrate catabolic process"/>
    <property type="evidence" value="ECO:0007669"/>
    <property type="project" value="InterPro"/>
</dbReference>
<dbReference type="Pfam" id="PF10633">
    <property type="entry name" value="NPCBM_assoc"/>
    <property type="match status" value="1"/>
</dbReference>
<evidence type="ECO:0000256" key="1">
    <source>
        <dbReference type="ARBA" id="ARBA00022833"/>
    </source>
</evidence>
<dbReference type="GO" id="GO:0016811">
    <property type="term" value="F:hydrolase activity, acting on carbon-nitrogen (but not peptide) bonds, in linear amides"/>
    <property type="evidence" value="ECO:0007669"/>
    <property type="project" value="TreeGrafter"/>
</dbReference>
<dbReference type="InterPro" id="IPR003737">
    <property type="entry name" value="GlcNAc_PI_deacetylase-related"/>
</dbReference>
<evidence type="ECO:0000259" key="5">
    <source>
        <dbReference type="Pfam" id="PF10633"/>
    </source>
</evidence>
<feature type="domain" description="Alpha-galactosidase NEW3" evidence="5">
    <location>
        <begin position="339"/>
        <end position="406"/>
    </location>
</feature>
<protein>
    <submittedName>
        <fullName evidence="6">PIG-L family deacetylase</fullName>
    </submittedName>
</protein>
<evidence type="ECO:0000259" key="4">
    <source>
        <dbReference type="Pfam" id="PF06452"/>
    </source>
</evidence>
<feature type="compositionally biased region" description="Polar residues" evidence="2">
    <location>
        <begin position="481"/>
        <end position="491"/>
    </location>
</feature>
<evidence type="ECO:0000313" key="7">
    <source>
        <dbReference type="Proteomes" id="UP001164390"/>
    </source>
</evidence>
<feature type="region of interest" description="Disordered" evidence="2">
    <location>
        <begin position="461"/>
        <end position="495"/>
    </location>
</feature>
<dbReference type="Gene3D" id="3.40.50.10320">
    <property type="entry name" value="LmbE-like"/>
    <property type="match status" value="1"/>
</dbReference>
<dbReference type="InterPro" id="IPR010502">
    <property type="entry name" value="Carb-bd_dom_fam9"/>
</dbReference>
<dbReference type="Gene3D" id="2.60.40.10">
    <property type="entry name" value="Immunoglobulins"/>
    <property type="match status" value="1"/>
</dbReference>
<dbReference type="PANTHER" id="PTHR12993">
    <property type="entry name" value="N-ACETYLGLUCOSAMINYL-PHOSPHATIDYLINOSITOL DE-N-ACETYLASE-RELATED"/>
    <property type="match status" value="1"/>
</dbReference>
<dbReference type="InterPro" id="IPR013783">
    <property type="entry name" value="Ig-like_fold"/>
</dbReference>
<gene>
    <name evidence="6" type="ORF">L0C25_06695</name>
</gene>
<dbReference type="GO" id="GO:0004553">
    <property type="term" value="F:hydrolase activity, hydrolyzing O-glycosyl compounds"/>
    <property type="evidence" value="ECO:0007669"/>
    <property type="project" value="InterPro"/>
</dbReference>
<keyword evidence="3" id="KW-0732">Signal</keyword>
<feature type="signal peptide" evidence="3">
    <location>
        <begin position="1"/>
        <end position="27"/>
    </location>
</feature>
<feature type="region of interest" description="Disordered" evidence="2">
    <location>
        <begin position="519"/>
        <end position="542"/>
    </location>
</feature>
<feature type="compositionally biased region" description="Polar residues" evidence="2">
    <location>
        <begin position="519"/>
        <end position="536"/>
    </location>
</feature>
<feature type="domain" description="Carbohydrate-binding" evidence="4">
    <location>
        <begin position="589"/>
        <end position="772"/>
    </location>
</feature>
<dbReference type="Gene3D" id="2.60.40.1190">
    <property type="match status" value="1"/>
</dbReference>
<proteinExistence type="predicted"/>
<dbReference type="Pfam" id="PF06452">
    <property type="entry name" value="CBM9_1"/>
    <property type="match status" value="1"/>
</dbReference>
<dbReference type="GO" id="GO:0030246">
    <property type="term" value="F:carbohydrate binding"/>
    <property type="evidence" value="ECO:0007669"/>
    <property type="project" value="InterPro"/>
</dbReference>
<feature type="region of interest" description="Disordered" evidence="2">
    <location>
        <begin position="676"/>
        <end position="696"/>
    </location>
</feature>
<dbReference type="RefSeq" id="WP_271635674.1">
    <property type="nucleotide sequence ID" value="NZ_CP094970.1"/>
</dbReference>
<dbReference type="SUPFAM" id="SSF49344">
    <property type="entry name" value="CBD9-like"/>
    <property type="match status" value="1"/>
</dbReference>
<accession>A0AA46TKG4</accession>
<evidence type="ECO:0000313" key="6">
    <source>
        <dbReference type="EMBL" id="UYM06755.1"/>
    </source>
</evidence>
<reference evidence="6" key="1">
    <citation type="submission" date="2022-01" db="EMBL/GenBank/DDBJ databases">
        <title>Nocardioidaceae gen. sp. A5X3R13.</title>
        <authorList>
            <person name="Lopez Marin M.A."/>
            <person name="Uhlik O."/>
        </authorList>
    </citation>
    <scope>NUCLEOTIDE SEQUENCE</scope>
    <source>
        <strain evidence="6">A5X3R13</strain>
    </source>
</reference>
<evidence type="ECO:0000256" key="3">
    <source>
        <dbReference type="SAM" id="SignalP"/>
    </source>
</evidence>
<evidence type="ECO:0000256" key="2">
    <source>
        <dbReference type="SAM" id="MobiDB-lite"/>
    </source>
</evidence>